<dbReference type="PROSITE" id="PS51257">
    <property type="entry name" value="PROKAR_LIPOPROTEIN"/>
    <property type="match status" value="1"/>
</dbReference>
<evidence type="ECO:0000313" key="4">
    <source>
        <dbReference type="Proteomes" id="UP000033684"/>
    </source>
</evidence>
<dbReference type="RefSeq" id="WP_045778606.1">
    <property type="nucleotide sequence ID" value="NZ_LAJX01000055.1"/>
</dbReference>
<reference evidence="4" key="1">
    <citation type="submission" date="2015-03" db="EMBL/GenBank/DDBJ databases">
        <title>Draft genome sequence of a novel methanotroph (Sn10-6) isolated from flooded ricefield rhizosphere in India.</title>
        <authorList>
            <person name="Pandit P.S."/>
            <person name="Pore S.D."/>
            <person name="Arora P."/>
            <person name="Kapse N.G."/>
            <person name="Dhakephalkar P.K."/>
            <person name="Rahalkar M.C."/>
        </authorList>
    </citation>
    <scope>NUCLEOTIDE SEQUENCE [LARGE SCALE GENOMIC DNA]</scope>
    <source>
        <strain evidence="4">Sn10-6</strain>
    </source>
</reference>
<dbReference type="AlphaFoldDB" id="A0A0F3IKD2"/>
<comment type="caution">
    <text evidence="3">The sequence shown here is derived from an EMBL/GenBank/DDBJ whole genome shotgun (WGS) entry which is preliminary data.</text>
</comment>
<reference evidence="3 4" key="2">
    <citation type="journal article" date="2016" name="Microb. Ecol.">
        <title>Genome Characteristics of a Novel Type I Methanotroph (Sn10-6) Isolated from a Flooded Indian Rice Field.</title>
        <authorList>
            <person name="Rahalkar M.C."/>
            <person name="Pandit P.S."/>
            <person name="Dhakephalkar P.K."/>
            <person name="Pore S."/>
            <person name="Arora P."/>
            <person name="Kapse N."/>
        </authorList>
    </citation>
    <scope>NUCLEOTIDE SEQUENCE [LARGE SCALE GENOMIC DNA]</scope>
    <source>
        <strain evidence="3 4">Sn10-6</strain>
    </source>
</reference>
<keyword evidence="4" id="KW-1185">Reference proteome</keyword>
<feature type="region of interest" description="Disordered" evidence="1">
    <location>
        <begin position="107"/>
        <end position="127"/>
    </location>
</feature>
<dbReference type="Proteomes" id="UP000033684">
    <property type="component" value="Unassembled WGS sequence"/>
</dbReference>
<name>A0A0F3IKD2_9GAMM</name>
<feature type="signal peptide" evidence="2">
    <location>
        <begin position="1"/>
        <end position="22"/>
    </location>
</feature>
<dbReference type="OrthoDB" id="5571924at2"/>
<gene>
    <name evidence="3" type="ORF">VZ94_06420</name>
</gene>
<feature type="chain" id="PRO_5002462589" evidence="2">
    <location>
        <begin position="23"/>
        <end position="127"/>
    </location>
</feature>
<evidence type="ECO:0000313" key="3">
    <source>
        <dbReference type="EMBL" id="KJV07185.1"/>
    </source>
</evidence>
<evidence type="ECO:0000256" key="2">
    <source>
        <dbReference type="SAM" id="SignalP"/>
    </source>
</evidence>
<protein>
    <submittedName>
        <fullName evidence="3">Uncharacterized protein</fullName>
    </submittedName>
</protein>
<accession>A0A0F3IKD2</accession>
<dbReference type="EMBL" id="LAJX01000055">
    <property type="protein sequence ID" value="KJV07185.1"/>
    <property type="molecule type" value="Genomic_DNA"/>
</dbReference>
<sequence>MSIASKLVVYTALLSSFNVALAGTLNNGQWTASSCNTLSEPPVLETNGSIDDYNASIKSINDWQLQAQKYFDCLTKEANDDSQAISGAVNQERSKFNDTVEKLHAEAAASSFNRQPAAEAAESTDSE</sequence>
<organism evidence="3 4">
    <name type="scientific">Methylocucumis oryzae</name>
    <dbReference type="NCBI Taxonomy" id="1632867"/>
    <lineage>
        <taxon>Bacteria</taxon>
        <taxon>Pseudomonadati</taxon>
        <taxon>Pseudomonadota</taxon>
        <taxon>Gammaproteobacteria</taxon>
        <taxon>Methylococcales</taxon>
        <taxon>Methylococcaceae</taxon>
        <taxon>Methylocucumis</taxon>
    </lineage>
</organism>
<proteinExistence type="predicted"/>
<keyword evidence="2" id="KW-0732">Signal</keyword>
<evidence type="ECO:0000256" key="1">
    <source>
        <dbReference type="SAM" id="MobiDB-lite"/>
    </source>
</evidence>